<dbReference type="CDD" id="cd00408">
    <property type="entry name" value="DHDPS-like"/>
    <property type="match status" value="1"/>
</dbReference>
<dbReference type="InterPro" id="IPR002220">
    <property type="entry name" value="DapA-like"/>
</dbReference>
<dbReference type="PIRSF" id="PIRSF001365">
    <property type="entry name" value="DHDPS"/>
    <property type="match status" value="1"/>
</dbReference>
<dbReference type="Pfam" id="PF00701">
    <property type="entry name" value="DHDPS"/>
    <property type="match status" value="1"/>
</dbReference>
<dbReference type="SUPFAM" id="SSF51569">
    <property type="entry name" value="Aldolase"/>
    <property type="match status" value="1"/>
</dbReference>
<dbReference type="PANTHER" id="PTHR12128:SF72">
    <property type="entry name" value="DIHYDRODIPICOLINATE SYNTHASE"/>
    <property type="match status" value="1"/>
</dbReference>
<dbReference type="AlphaFoldDB" id="A0A381W5W9"/>
<dbReference type="InterPro" id="IPR013785">
    <property type="entry name" value="Aldolase_TIM"/>
</dbReference>
<reference evidence="1" key="1">
    <citation type="submission" date="2018-05" db="EMBL/GenBank/DDBJ databases">
        <authorList>
            <person name="Lanie J.A."/>
            <person name="Ng W.-L."/>
            <person name="Kazmierczak K.M."/>
            <person name="Andrzejewski T.M."/>
            <person name="Davidsen T.M."/>
            <person name="Wayne K.J."/>
            <person name="Tettelin H."/>
            <person name="Glass J.I."/>
            <person name="Rusch D."/>
            <person name="Podicherti R."/>
            <person name="Tsui H.-C.T."/>
            <person name="Winkler M.E."/>
        </authorList>
    </citation>
    <scope>NUCLEOTIDE SEQUENCE</scope>
</reference>
<dbReference type="EMBL" id="UINC01010660">
    <property type="protein sequence ID" value="SVA47337.1"/>
    <property type="molecule type" value="Genomic_DNA"/>
</dbReference>
<proteinExistence type="predicted"/>
<evidence type="ECO:0008006" key="2">
    <source>
        <dbReference type="Google" id="ProtNLM"/>
    </source>
</evidence>
<evidence type="ECO:0000313" key="1">
    <source>
        <dbReference type="EMBL" id="SVA47337.1"/>
    </source>
</evidence>
<dbReference type="Gene3D" id="3.20.20.70">
    <property type="entry name" value="Aldolase class I"/>
    <property type="match status" value="1"/>
</dbReference>
<accession>A0A381W5W9</accession>
<sequence>MMSLQLQLHGVITATVLPFKFDGSIDWDSYYKLLEYCATPEGISAIFVNGHAGEGATLDAEEREEVITGTRKFLQGTEKPLLAGVIPYSTQSAIDQARGAESSGADALVLFPMPQFSAGGTMSRDAPLAYVREVASQTSIPISIFQQSLKSGLGYSTETLVALADIPQVIAIKEGSDDIIAYEENWRKIKEAAPDVAVLCSNFDWFLAQCSIGTDGILSGLASLAPNILIDLWRATEQSDLDSMRSISDRLYHLVRSIYGTPPRMDMHTRIKEALVAIGVIDCAMPRPPLLSVSREVANDIQAVLAKVDFLHPEKA</sequence>
<dbReference type="PANTHER" id="PTHR12128">
    <property type="entry name" value="DIHYDRODIPICOLINATE SYNTHASE"/>
    <property type="match status" value="1"/>
</dbReference>
<dbReference type="SMART" id="SM01130">
    <property type="entry name" value="DHDPS"/>
    <property type="match status" value="1"/>
</dbReference>
<organism evidence="1">
    <name type="scientific">marine metagenome</name>
    <dbReference type="NCBI Taxonomy" id="408172"/>
    <lineage>
        <taxon>unclassified sequences</taxon>
        <taxon>metagenomes</taxon>
        <taxon>ecological metagenomes</taxon>
    </lineage>
</organism>
<protein>
    <recommendedName>
        <fullName evidence="2">Dihydrodipicolinate synthase</fullName>
    </recommendedName>
</protein>
<name>A0A381W5W9_9ZZZZ</name>
<gene>
    <name evidence="1" type="ORF">METZ01_LOCUS100191</name>
</gene>
<dbReference type="GO" id="GO:0008840">
    <property type="term" value="F:4-hydroxy-tetrahydrodipicolinate synthase activity"/>
    <property type="evidence" value="ECO:0007669"/>
    <property type="project" value="TreeGrafter"/>
</dbReference>